<dbReference type="Proteomes" id="UP000245523">
    <property type="component" value="Unassembled WGS sequence"/>
</dbReference>
<evidence type="ECO:0000313" key="3">
    <source>
        <dbReference type="Proteomes" id="UP000245523"/>
    </source>
</evidence>
<accession>A0ABX5LMU7</accession>
<protein>
    <recommendedName>
        <fullName evidence="4">Outer membrane protein beta-barrel domain-containing protein</fullName>
    </recommendedName>
</protein>
<keyword evidence="1" id="KW-0732">Signal</keyword>
<feature type="chain" id="PRO_5045736879" description="Outer membrane protein beta-barrel domain-containing protein" evidence="1">
    <location>
        <begin position="21"/>
        <end position="229"/>
    </location>
</feature>
<keyword evidence="3" id="KW-1185">Reference proteome</keyword>
<name>A0ABX5LMU7_9BACT</name>
<evidence type="ECO:0008006" key="4">
    <source>
        <dbReference type="Google" id="ProtNLM"/>
    </source>
</evidence>
<feature type="signal peptide" evidence="1">
    <location>
        <begin position="1"/>
        <end position="20"/>
    </location>
</feature>
<proteinExistence type="predicted"/>
<dbReference type="RefSeq" id="WP_146129138.1">
    <property type="nucleotide sequence ID" value="NZ_JAXEIU010000049.1"/>
</dbReference>
<reference evidence="2 3" key="1">
    <citation type="submission" date="2018-05" db="EMBL/GenBank/DDBJ databases">
        <title>Animal gut microbial communities from fecal samples from Wisconsin, USA.</title>
        <authorList>
            <person name="Neumann A."/>
        </authorList>
    </citation>
    <scope>NUCLEOTIDE SEQUENCE [LARGE SCALE GENOMIC DNA]</scope>
    <source>
        <strain evidence="2 3">UWS4</strain>
    </source>
</reference>
<gene>
    <name evidence="2" type="ORF">B0H50_10523</name>
</gene>
<dbReference type="EMBL" id="QGHD01000005">
    <property type="protein sequence ID" value="PWL03481.1"/>
    <property type="molecule type" value="Genomic_DNA"/>
</dbReference>
<organism evidence="2 3">
    <name type="scientific">Hallerella porci</name>
    <dbReference type="NCBI Taxonomy" id="1945871"/>
    <lineage>
        <taxon>Bacteria</taxon>
        <taxon>Pseudomonadati</taxon>
        <taxon>Fibrobacterota</taxon>
        <taxon>Fibrobacteria</taxon>
        <taxon>Fibrobacterales</taxon>
        <taxon>Fibrobacteraceae</taxon>
        <taxon>Hallerella</taxon>
    </lineage>
</organism>
<sequence length="229" mass="25268">MKKIFRILSFLAVFSAVAFAEEISPAVAEQTPDSSSAADSLQTAWTVDLGASFGGGFGLWNIKLDQDHLRAPQFGFDISTLVGYGHFALRLSAIGKYQAVYISEGTFATINEGFWRLGGGLAARFQLENDRGFWTELGASALAPLKKNITLCEGMHGAKFIHWELKSQVEVPLELALGYRIPLGPIFLDLALYGAYDLNHSMTFRVNENERDARAWNIGGKLTLWAVRF</sequence>
<evidence type="ECO:0000256" key="1">
    <source>
        <dbReference type="SAM" id="SignalP"/>
    </source>
</evidence>
<evidence type="ECO:0000313" key="2">
    <source>
        <dbReference type="EMBL" id="PWL03481.1"/>
    </source>
</evidence>
<comment type="caution">
    <text evidence="2">The sequence shown here is derived from an EMBL/GenBank/DDBJ whole genome shotgun (WGS) entry which is preliminary data.</text>
</comment>